<dbReference type="EMBL" id="LR797078">
    <property type="protein sequence ID" value="CAB4185457.1"/>
    <property type="molecule type" value="Genomic_DNA"/>
</dbReference>
<dbReference type="SUPFAM" id="SSF54752">
    <property type="entry name" value="RecA protein, C-terminal domain"/>
    <property type="match status" value="1"/>
</dbReference>
<dbReference type="Pfam" id="PF21096">
    <property type="entry name" value="RecA_C"/>
    <property type="match status" value="1"/>
</dbReference>
<keyword evidence="4" id="KW-0238">DNA-binding</keyword>
<dbReference type="Gene3D" id="3.30.250.10">
    <property type="entry name" value="RecA protein, C-terminal domain"/>
    <property type="match status" value="1"/>
</dbReference>
<keyword evidence="5" id="KW-0233">DNA recombination</keyword>
<dbReference type="GO" id="GO:0006310">
    <property type="term" value="P:DNA recombination"/>
    <property type="evidence" value="ECO:0007669"/>
    <property type="project" value="UniProtKB-KW"/>
</dbReference>
<dbReference type="GO" id="GO:0003697">
    <property type="term" value="F:single-stranded DNA binding"/>
    <property type="evidence" value="ECO:0007669"/>
    <property type="project" value="InterPro"/>
</dbReference>
<dbReference type="PRINTS" id="PR00142">
    <property type="entry name" value="RECA"/>
</dbReference>
<dbReference type="PANTHER" id="PTHR45900">
    <property type="entry name" value="RECA"/>
    <property type="match status" value="1"/>
</dbReference>
<dbReference type="GO" id="GO:0008094">
    <property type="term" value="F:ATP-dependent activity, acting on DNA"/>
    <property type="evidence" value="ECO:0007669"/>
    <property type="project" value="InterPro"/>
</dbReference>
<comment type="similarity">
    <text evidence="1">Belongs to the RecA family.</text>
</comment>
<accession>A0A6J5QSH8</accession>
<dbReference type="InterPro" id="IPR013765">
    <property type="entry name" value="DNA_recomb/repair_RecA"/>
</dbReference>
<evidence type="ECO:0000256" key="4">
    <source>
        <dbReference type="ARBA" id="ARBA00023125"/>
    </source>
</evidence>
<dbReference type="GO" id="GO:0005524">
    <property type="term" value="F:ATP binding"/>
    <property type="evidence" value="ECO:0007669"/>
    <property type="project" value="UniProtKB-KW"/>
</dbReference>
<evidence type="ECO:0000256" key="5">
    <source>
        <dbReference type="ARBA" id="ARBA00023172"/>
    </source>
</evidence>
<proteinExistence type="inferred from homology"/>
<evidence type="ECO:0000256" key="2">
    <source>
        <dbReference type="ARBA" id="ARBA00022741"/>
    </source>
</evidence>
<dbReference type="InterPro" id="IPR020587">
    <property type="entry name" value="RecA_monomer-monomer_interface"/>
</dbReference>
<dbReference type="Pfam" id="PF00154">
    <property type="entry name" value="RecA_N"/>
    <property type="match status" value="1"/>
</dbReference>
<reference evidence="7" key="1">
    <citation type="submission" date="2020-05" db="EMBL/GenBank/DDBJ databases">
        <authorList>
            <person name="Chiriac C."/>
            <person name="Salcher M."/>
            <person name="Ghai R."/>
            <person name="Kavagutti S V."/>
        </authorList>
    </citation>
    <scope>NUCLEOTIDE SEQUENCE</scope>
</reference>
<dbReference type="Gene3D" id="3.40.50.300">
    <property type="entry name" value="P-loop containing nucleotide triphosphate hydrolases"/>
    <property type="match status" value="1"/>
</dbReference>
<dbReference type="InterPro" id="IPR049428">
    <property type="entry name" value="RecA-like_N"/>
</dbReference>
<evidence type="ECO:0000256" key="3">
    <source>
        <dbReference type="ARBA" id="ARBA00022840"/>
    </source>
</evidence>
<keyword evidence="3" id="KW-0067">ATP-binding</keyword>
<dbReference type="PANTHER" id="PTHR45900:SF1">
    <property type="entry name" value="MITOCHONDRIAL DNA REPAIR PROTEIN RECA HOMOLOG-RELATED"/>
    <property type="match status" value="1"/>
</dbReference>
<evidence type="ECO:0000313" key="7">
    <source>
        <dbReference type="EMBL" id="CAB4185457.1"/>
    </source>
</evidence>
<evidence type="ECO:0000256" key="1">
    <source>
        <dbReference type="ARBA" id="ARBA00009391"/>
    </source>
</evidence>
<dbReference type="PROSITE" id="PS50163">
    <property type="entry name" value="RECA_3"/>
    <property type="match status" value="1"/>
</dbReference>
<dbReference type="SUPFAM" id="SSF52540">
    <property type="entry name" value="P-loop containing nucleoside triphosphate hydrolases"/>
    <property type="match status" value="1"/>
</dbReference>
<dbReference type="InterPro" id="IPR049261">
    <property type="entry name" value="RecA-like_C"/>
</dbReference>
<feature type="domain" description="RecA family profile 2" evidence="6">
    <location>
        <begin position="202"/>
        <end position="274"/>
    </location>
</feature>
<protein>
    <submittedName>
        <fullName evidence="7">RecA RecA/RadA recombinase</fullName>
    </submittedName>
</protein>
<dbReference type="InterPro" id="IPR023400">
    <property type="entry name" value="RecA_C_sf"/>
</dbReference>
<keyword evidence="2" id="KW-0547">Nucleotide-binding</keyword>
<gene>
    <name evidence="7" type="ORF">UFOVP1130_56</name>
</gene>
<dbReference type="InterPro" id="IPR027417">
    <property type="entry name" value="P-loop_NTPase"/>
</dbReference>
<dbReference type="GO" id="GO:0006281">
    <property type="term" value="P:DNA repair"/>
    <property type="evidence" value="ECO:0007669"/>
    <property type="project" value="InterPro"/>
</dbReference>
<sequence length="338" mass="38175">MSDYESLRSIINAMNKKYGEGHIVKGSDVRQEMPRITSGILAFDLMLGGGWPANQWSEIIGEESSGKTALAYKTIAANQALNPDFCALWVAAEEYVPDYAKSLGVDLDRLWVVETNIMEHVYDLVIKTLDNRAVDLIVIDSLPALVPGDESEKMMEEFTVGLGARLTGKFFRKSSKAQKRSLIHDERECTGLMINQWREKIGVMYGDNRTTPGGKAKNFHYFSRVEVKRDEWIKTKDETVGQTIKARTIKNKTYRPQQVAVVDYYFAPTQGFDRGDFDTTKDVVNIAIAYDLITRAGAYYSYGEQRWQGKDAVLQSVREDTTLREGITKAVFEKFGLA</sequence>
<evidence type="ECO:0000259" key="6">
    <source>
        <dbReference type="PROSITE" id="PS50163"/>
    </source>
</evidence>
<name>A0A6J5QSH8_9CAUD</name>
<organism evidence="7">
    <name type="scientific">uncultured Caudovirales phage</name>
    <dbReference type="NCBI Taxonomy" id="2100421"/>
    <lineage>
        <taxon>Viruses</taxon>
        <taxon>Duplodnaviria</taxon>
        <taxon>Heunggongvirae</taxon>
        <taxon>Uroviricota</taxon>
        <taxon>Caudoviricetes</taxon>
        <taxon>Peduoviridae</taxon>
        <taxon>Maltschvirus</taxon>
        <taxon>Maltschvirus maltsch</taxon>
    </lineage>
</organism>